<name>A0A7S3L2P0_9STRA</name>
<dbReference type="Pfam" id="PF18133">
    <property type="entry name" value="HydF_tetramer"/>
    <property type="match status" value="1"/>
</dbReference>
<dbReference type="InterPro" id="IPR027417">
    <property type="entry name" value="P-loop_NTPase"/>
</dbReference>
<dbReference type="InterPro" id="IPR006073">
    <property type="entry name" value="GTP-bd"/>
</dbReference>
<feature type="domain" description="Hydrogen maturase F tetramerization" evidence="2">
    <location>
        <begin position="437"/>
        <end position="544"/>
    </location>
</feature>
<dbReference type="PANTHER" id="PTHR42714">
    <property type="entry name" value="TRNA MODIFICATION GTPASE GTPBP3"/>
    <property type="match status" value="1"/>
</dbReference>
<dbReference type="GO" id="GO:0005737">
    <property type="term" value="C:cytoplasm"/>
    <property type="evidence" value="ECO:0007669"/>
    <property type="project" value="TreeGrafter"/>
</dbReference>
<dbReference type="EMBL" id="HBIM01005356">
    <property type="protein sequence ID" value="CAE0406721.1"/>
    <property type="molecule type" value="Transcribed_RNA"/>
</dbReference>
<evidence type="ECO:0008006" key="4">
    <source>
        <dbReference type="Google" id="ProtNLM"/>
    </source>
</evidence>
<dbReference type="Gene3D" id="3.40.50.300">
    <property type="entry name" value="P-loop containing nucleotide triphosphate hydrolases"/>
    <property type="match status" value="1"/>
</dbReference>
<evidence type="ECO:0000259" key="1">
    <source>
        <dbReference type="Pfam" id="PF01926"/>
    </source>
</evidence>
<reference evidence="3" key="1">
    <citation type="submission" date="2021-01" db="EMBL/GenBank/DDBJ databases">
        <authorList>
            <person name="Corre E."/>
            <person name="Pelletier E."/>
            <person name="Niang G."/>
            <person name="Scheremetjew M."/>
            <person name="Finn R."/>
            <person name="Kale V."/>
            <person name="Holt S."/>
            <person name="Cochrane G."/>
            <person name="Meng A."/>
            <person name="Brown T."/>
            <person name="Cohen L."/>
        </authorList>
    </citation>
    <scope>NUCLEOTIDE SEQUENCE</scope>
    <source>
        <strain evidence="3">CCMP127</strain>
    </source>
</reference>
<dbReference type="GO" id="GO:0030488">
    <property type="term" value="P:tRNA methylation"/>
    <property type="evidence" value="ECO:0007669"/>
    <property type="project" value="TreeGrafter"/>
</dbReference>
<dbReference type="GO" id="GO:0002098">
    <property type="term" value="P:tRNA wobble uridine modification"/>
    <property type="evidence" value="ECO:0007669"/>
    <property type="project" value="TreeGrafter"/>
</dbReference>
<evidence type="ECO:0000259" key="2">
    <source>
        <dbReference type="Pfam" id="PF18133"/>
    </source>
</evidence>
<dbReference type="PANTHER" id="PTHR42714:SF6">
    <property type="entry name" value="TRANSLATION INITIATION FACTOR IF-2"/>
    <property type="match status" value="1"/>
</dbReference>
<protein>
    <recommendedName>
        <fullName evidence="4">G domain-containing protein</fullName>
    </recommendedName>
</protein>
<feature type="domain" description="G" evidence="1">
    <location>
        <begin position="76"/>
        <end position="190"/>
    </location>
</feature>
<organism evidence="3">
    <name type="scientific">Amphora coffeiformis</name>
    <dbReference type="NCBI Taxonomy" id="265554"/>
    <lineage>
        <taxon>Eukaryota</taxon>
        <taxon>Sar</taxon>
        <taxon>Stramenopiles</taxon>
        <taxon>Ochrophyta</taxon>
        <taxon>Bacillariophyta</taxon>
        <taxon>Bacillariophyceae</taxon>
        <taxon>Bacillariophycidae</taxon>
        <taxon>Thalassiophysales</taxon>
        <taxon>Catenulaceae</taxon>
        <taxon>Amphora</taxon>
    </lineage>
</organism>
<dbReference type="InterPro" id="IPR040644">
    <property type="entry name" value="HydF_tetramer"/>
</dbReference>
<evidence type="ECO:0000313" key="3">
    <source>
        <dbReference type="EMBL" id="CAE0406721.1"/>
    </source>
</evidence>
<accession>A0A7S3L2P0</accession>
<proteinExistence type="predicted"/>
<dbReference type="Pfam" id="PF01926">
    <property type="entry name" value="MMR_HSR1"/>
    <property type="match status" value="1"/>
</dbReference>
<sequence length="563" mass="61991">MKAVFAAVARRGRGGVVSSRVLRSKMWGGVCCTRMPQQQESSSSSSFRPSAAAFSTVATQKSSSNHSNSTLPRTNISLLGAVNAGKSVLMNLLTQSEVSIVHQTAGTTADPKTCLMELHGTIGPVRLFDTPGINEQGELGGLKRDKAFQTIGQSDVALLVADPFVTTSIEHIAELLRQVAERQERNQKAVQAENKGTDTTPPRPLLVYNLRSDRVRAYEQDAKSVSLLIDDFEKDVLQRLPQGTIFPPTLAVDLQVPSQRDRVISFLEQHASARRDSVSLLPDTIQETHSQGYSPTVFLNIPMDQQTPSMRLLRPQAMVQEALIRNFVSTYCYRMDLGLARSDNPTVVQTEKDRFLRTLDPLLNSGDLDLLITDSQAMDIVAPWTLDNQGQEIVPITTFSITMIRYLSGGRLGFFADGLRQLDRMVHGQVSPKGEKWRILISEACNHTRLNMEKECADIGTVQLPVALQAVLGDVEVDFAFGKHVIFDPAMYDLVVHCGGCMLTPQQMDARMADLVAAGVPATNYGLLLSHMQSPATLARVLRPWGINYDDFTPTQLEEDLVV</sequence>
<dbReference type="Gene3D" id="3.40.50.11420">
    <property type="match status" value="1"/>
</dbReference>
<gene>
    <name evidence="3" type="ORF">ACOF00016_LOCUS4559</name>
</gene>
<dbReference type="GO" id="GO:0005525">
    <property type="term" value="F:GTP binding"/>
    <property type="evidence" value="ECO:0007669"/>
    <property type="project" value="InterPro"/>
</dbReference>
<dbReference type="SUPFAM" id="SSF52540">
    <property type="entry name" value="P-loop containing nucleoside triphosphate hydrolases"/>
    <property type="match status" value="1"/>
</dbReference>
<dbReference type="Gene3D" id="3.40.50.11410">
    <property type="match status" value="1"/>
</dbReference>
<dbReference type="AlphaFoldDB" id="A0A7S3L2P0"/>